<dbReference type="GO" id="GO:0016740">
    <property type="term" value="F:transferase activity"/>
    <property type="evidence" value="ECO:0007669"/>
    <property type="project" value="UniProtKB-KW"/>
</dbReference>
<dbReference type="PANTHER" id="PTHR32502">
    <property type="entry name" value="N-ACETYLGALACTOSAMINE PERMEASE II COMPONENT-RELATED"/>
    <property type="match status" value="1"/>
</dbReference>
<dbReference type="AlphaFoldDB" id="Q4V1B7"/>
<protein>
    <submittedName>
        <fullName evidence="2">PTS system, IID component</fullName>
        <ecNumber evidence="2">2.7.1.69</ecNumber>
    </submittedName>
</protein>
<organism evidence="2 3">
    <name type="scientific">Bacillus cereus (strain ZK / E33L)</name>
    <dbReference type="NCBI Taxonomy" id="288681"/>
    <lineage>
        <taxon>Bacteria</taxon>
        <taxon>Bacillati</taxon>
        <taxon>Bacillota</taxon>
        <taxon>Bacilli</taxon>
        <taxon>Bacillales</taxon>
        <taxon>Bacillaceae</taxon>
        <taxon>Bacillus</taxon>
        <taxon>Bacillus cereus group</taxon>
    </lineage>
</organism>
<feature type="transmembrane region" description="Helical" evidence="1">
    <location>
        <begin position="119"/>
        <end position="137"/>
    </location>
</feature>
<keyword evidence="2" id="KW-0808">Transferase</keyword>
<keyword evidence="1" id="KW-1133">Transmembrane helix</keyword>
<keyword evidence="1" id="KW-0472">Membrane</keyword>
<dbReference type="PROSITE" id="PS51108">
    <property type="entry name" value="PTS_EIID"/>
    <property type="match status" value="1"/>
</dbReference>
<dbReference type="InterPro" id="IPR050303">
    <property type="entry name" value="GatZ_KbaZ_carbometab"/>
</dbReference>
<dbReference type="Pfam" id="PF03613">
    <property type="entry name" value="EIID-AGA"/>
    <property type="match status" value="1"/>
</dbReference>
<geneLocation type="plasmid" evidence="2 3">
    <name>pE33L466</name>
</geneLocation>
<feature type="transmembrane region" description="Helical" evidence="1">
    <location>
        <begin position="252"/>
        <end position="269"/>
    </location>
</feature>
<sequence>MRLMMEEWEMSKNIVDKDLNKVFWRWYFFGQTGWNYEKMQGLGYYYSIYPLLESIYSEEEERKRAAINQLQFFNTNNSTAPVILGLDVALEKEKGIESIDTVASLKTGLMGPLAGIGDTLFFVIPTTIVGSIASYLALEGNPIALILWILFGCVRLGFMRFFVWTGYKEGAKLVGELGNRLKKITQSANILGITVVGALIPSVVKATFGYEFTKGEVTLKLQDLANQIMPGLAPALVVFLTYWLLGRKKMNSTRVIFLLIFIGIIAYNLKIFV</sequence>
<dbReference type="InterPro" id="IPR004704">
    <property type="entry name" value="PTS_IID_man"/>
</dbReference>
<reference evidence="3" key="1">
    <citation type="journal article" date="2006" name="J. Bacteriol.">
        <title>Pathogenomic sequence analysis of Bacillus cereus and Bacillus thuringiensis isolates closely related to Bacillus anthracis.</title>
        <authorList>
            <person name="Han C.S."/>
            <person name="Xie G."/>
            <person name="Challacombe J.F."/>
            <person name="Altherr M.R."/>
            <person name="Bhotika S.S."/>
            <person name="Brown N."/>
            <person name="Bruce D."/>
            <person name="Campbell C.S."/>
            <person name="Campbell M.L."/>
            <person name="Chen J."/>
            <person name="Chertkov O."/>
            <person name="Cleland C."/>
            <person name="Dimitrijevic M."/>
            <person name="Doggett N.A."/>
            <person name="Fawcett J.J."/>
            <person name="Glavina T."/>
            <person name="Goodwin L.A."/>
            <person name="Green L.D."/>
            <person name="Hill K.K."/>
            <person name="Hitchcock P."/>
            <person name="Jackson P.J."/>
            <person name="Keim P."/>
            <person name="Kewalramani A.R."/>
            <person name="Longmire J."/>
            <person name="Lucas S."/>
            <person name="Malfatti S."/>
            <person name="McMurry K."/>
            <person name="Meincke L.J."/>
            <person name="Misra M."/>
            <person name="Moseman B.L."/>
            <person name="Mundt M."/>
            <person name="Munk A.C."/>
            <person name="Okinaka R.T."/>
            <person name="Parson-Quintana B."/>
            <person name="Reilly L.P."/>
            <person name="Richardson P."/>
            <person name="Robinson D.L."/>
            <person name="Rubin E."/>
            <person name="Saunders E."/>
            <person name="Tapia R."/>
            <person name="Tesmer J.G."/>
            <person name="Thayer N."/>
            <person name="Thompson L.S."/>
            <person name="Tice H."/>
            <person name="Ticknor L.O."/>
            <person name="Wills P.L."/>
            <person name="Brettin T.S."/>
            <person name="Gilna P."/>
        </authorList>
    </citation>
    <scope>NUCLEOTIDE SEQUENCE [LARGE SCALE GENOMIC DNA]</scope>
    <source>
        <strain evidence="3">ZK / E33L</strain>
        <plasmid evidence="3">pE33L466</plasmid>
    </source>
</reference>
<keyword evidence="2" id="KW-0614">Plasmid</keyword>
<keyword evidence="1" id="KW-0812">Transmembrane</keyword>
<name>Q4V1B7_BACCZ</name>
<dbReference type="PANTHER" id="PTHR32502:SF26">
    <property type="entry name" value="PHOSPHOTRANSFERASE SYSTEM SUGAR-SPECIFIC EIID COMPONENT"/>
    <property type="match status" value="1"/>
</dbReference>
<evidence type="ECO:0000256" key="1">
    <source>
        <dbReference type="SAM" id="Phobius"/>
    </source>
</evidence>
<evidence type="ECO:0000313" key="2">
    <source>
        <dbReference type="EMBL" id="AAY60490.1"/>
    </source>
</evidence>
<dbReference type="GO" id="GO:0005886">
    <property type="term" value="C:plasma membrane"/>
    <property type="evidence" value="ECO:0007669"/>
    <property type="project" value="TreeGrafter"/>
</dbReference>
<feature type="transmembrane region" description="Helical" evidence="1">
    <location>
        <begin position="188"/>
        <end position="208"/>
    </location>
</feature>
<feature type="transmembrane region" description="Helical" evidence="1">
    <location>
        <begin position="228"/>
        <end position="245"/>
    </location>
</feature>
<feature type="transmembrane region" description="Helical" evidence="1">
    <location>
        <begin position="143"/>
        <end position="167"/>
    </location>
</feature>
<gene>
    <name evidence="2" type="primary">levG</name>
    <name evidence="2" type="ordered locus">pE33L466_0347</name>
</gene>
<dbReference type="EC" id="2.7.1.69" evidence="2"/>
<dbReference type="Proteomes" id="UP000002612">
    <property type="component" value="Plasmid pE33L466"/>
</dbReference>
<evidence type="ECO:0000313" key="3">
    <source>
        <dbReference type="Proteomes" id="UP000002612"/>
    </source>
</evidence>
<accession>Q4V1B7</accession>
<proteinExistence type="predicted"/>
<dbReference type="KEGG" id="bcz:pE33L466_0347"/>
<dbReference type="GO" id="GO:0009401">
    <property type="term" value="P:phosphoenolpyruvate-dependent sugar phosphotransferase system"/>
    <property type="evidence" value="ECO:0007669"/>
    <property type="project" value="InterPro"/>
</dbReference>
<dbReference type="EMBL" id="CP000040">
    <property type="protein sequence ID" value="AAY60490.1"/>
    <property type="molecule type" value="Genomic_DNA"/>
</dbReference>